<dbReference type="InterPro" id="IPR027417">
    <property type="entry name" value="P-loop_NTPase"/>
</dbReference>
<proteinExistence type="predicted"/>
<reference evidence="2" key="1">
    <citation type="submission" date="2018-11" db="EMBL/GenBank/DDBJ databases">
        <title>Proposal to divide the Flavobacteriaceae and reorganize its genera based on Amino Acid Identity values calculated from whole genome sequences.</title>
        <authorList>
            <person name="Nicholson A.C."/>
            <person name="Gulvik C.A."/>
            <person name="Whitney A.M."/>
            <person name="Humrighouse B.W."/>
            <person name="Bell M."/>
            <person name="Holmes B."/>
            <person name="Steigerwalt A."/>
            <person name="Villarma A."/>
            <person name="Sheth M."/>
            <person name="Batra D."/>
            <person name="Pryor J."/>
            <person name="Bernardet J.-F."/>
            <person name="Hugo C."/>
            <person name="Kampfer P."/>
            <person name="Newman J."/>
            <person name="Mcquiston J."/>
        </authorList>
    </citation>
    <scope>NUCLEOTIDE SEQUENCE [LARGE SCALE GENOMIC DNA]</scope>
    <source>
        <strain evidence="2">DSM 22165</strain>
    </source>
</reference>
<name>A0A3N0X995_9FLAO</name>
<dbReference type="RefSeq" id="WP_123281047.1">
    <property type="nucleotide sequence ID" value="NZ_RJTU01000036.1"/>
</dbReference>
<accession>A0A3N0X995</accession>
<protein>
    <submittedName>
        <fullName evidence="1">Uncharacterized protein</fullName>
    </submittedName>
</protein>
<dbReference type="AlphaFoldDB" id="A0A3N0X995"/>
<sequence length="483" mass="56692">MSFKLLAIRPLKGCSRKFLKNLQVNQIYKFYAEAKFYSANEERIDDKISDLPVRTINFDETEYLPHNFFDNEKVSISAIVGKNGSGKSALIELFIVAINQLAARKIKEKELNSSAELQFLNKSGETVCCEIYYLINQKYYILNINRGIVELIELKSRLQIDLTEFFYTSILNYSIHSFNSSEAGQWIDKLFHKNDSYQIPVVLNPKREAGNYSGIIDINNENYLLHQRLISILVKNQFLSITENLIVDHIKLKLKDSRSFTILNTNSEKKITKFGSEKRRSENFFNVLEDQIGFIFTTKLAGKTKFYFNLKSLLTEFKKRFEIYHISLGTEQYRFDIYILYKIVSICEKYHSFRKCIVEQGKDKNYEYLIINTNLFLNKFIGNNSHILLKLKQVINYYKEYDRIWRNVDQKLSLSHLKEIQPIINEEFLDHLPPPTFDISFMTKDNVDILKSISSGERQMIYTLTSIIYHIVNINSVNSFELT</sequence>
<dbReference type="Proteomes" id="UP000267623">
    <property type="component" value="Unassembled WGS sequence"/>
</dbReference>
<dbReference type="EMBL" id="RJTU01000036">
    <property type="protein sequence ID" value="ROI13964.1"/>
    <property type="molecule type" value="Genomic_DNA"/>
</dbReference>
<gene>
    <name evidence="1" type="ORF">EGH73_05650</name>
</gene>
<dbReference type="SUPFAM" id="SSF52540">
    <property type="entry name" value="P-loop containing nucleoside triphosphate hydrolases"/>
    <property type="match status" value="1"/>
</dbReference>
<evidence type="ECO:0000313" key="2">
    <source>
        <dbReference type="Proteomes" id="UP000267623"/>
    </source>
</evidence>
<comment type="caution">
    <text evidence="1">The sequence shown here is derived from an EMBL/GenBank/DDBJ whole genome shotgun (WGS) entry which is preliminary data.</text>
</comment>
<evidence type="ECO:0000313" key="1">
    <source>
        <dbReference type="EMBL" id="ROI13964.1"/>
    </source>
</evidence>
<organism evidence="1 2">
    <name type="scientific">Epilithonimonas hominis</name>
    <dbReference type="NCBI Taxonomy" id="420404"/>
    <lineage>
        <taxon>Bacteria</taxon>
        <taxon>Pseudomonadati</taxon>
        <taxon>Bacteroidota</taxon>
        <taxon>Flavobacteriia</taxon>
        <taxon>Flavobacteriales</taxon>
        <taxon>Weeksellaceae</taxon>
        <taxon>Chryseobacterium group</taxon>
        <taxon>Epilithonimonas</taxon>
    </lineage>
</organism>